<evidence type="ECO:0000256" key="2">
    <source>
        <dbReference type="PROSITE-ProRule" id="PRU00169"/>
    </source>
</evidence>
<feature type="domain" description="Response regulatory" evidence="3">
    <location>
        <begin position="5"/>
        <end position="123"/>
    </location>
</feature>
<feature type="modified residue" description="4-aspartylphosphate" evidence="2">
    <location>
        <position position="56"/>
    </location>
</feature>
<dbReference type="EMBL" id="CP036289">
    <property type="protein sequence ID" value="QDU73675.1"/>
    <property type="molecule type" value="Genomic_DNA"/>
</dbReference>
<dbReference type="InterPro" id="IPR001789">
    <property type="entry name" value="Sig_transdc_resp-reg_receiver"/>
</dbReference>
<dbReference type="InterPro" id="IPR050595">
    <property type="entry name" value="Bact_response_regulator"/>
</dbReference>
<dbReference type="AlphaFoldDB" id="A0A518C373"/>
<dbReference type="OrthoDB" id="281471at2"/>
<proteinExistence type="predicted"/>
<evidence type="ECO:0000259" key="3">
    <source>
        <dbReference type="PROSITE" id="PS50110"/>
    </source>
</evidence>
<accession>A0A518C373</accession>
<gene>
    <name evidence="4" type="primary">degU_1</name>
    <name evidence="4" type="ORF">Pan97_06730</name>
</gene>
<dbReference type="RefSeq" id="WP_144970697.1">
    <property type="nucleotide sequence ID" value="NZ_CP036289.1"/>
</dbReference>
<organism evidence="4 5">
    <name type="scientific">Bremerella volcania</name>
    <dbReference type="NCBI Taxonomy" id="2527984"/>
    <lineage>
        <taxon>Bacteria</taxon>
        <taxon>Pseudomonadati</taxon>
        <taxon>Planctomycetota</taxon>
        <taxon>Planctomycetia</taxon>
        <taxon>Pirellulales</taxon>
        <taxon>Pirellulaceae</taxon>
        <taxon>Bremerella</taxon>
    </lineage>
</organism>
<evidence type="ECO:0000313" key="5">
    <source>
        <dbReference type="Proteomes" id="UP000318626"/>
    </source>
</evidence>
<dbReference type="KEGG" id="bvo:Pan97_06730"/>
<dbReference type="SUPFAM" id="SSF52172">
    <property type="entry name" value="CheY-like"/>
    <property type="match status" value="1"/>
</dbReference>
<dbReference type="Pfam" id="PF00072">
    <property type="entry name" value="Response_reg"/>
    <property type="match status" value="1"/>
</dbReference>
<evidence type="ECO:0000313" key="4">
    <source>
        <dbReference type="EMBL" id="QDU73675.1"/>
    </source>
</evidence>
<evidence type="ECO:0000256" key="1">
    <source>
        <dbReference type="ARBA" id="ARBA00022553"/>
    </source>
</evidence>
<name>A0A518C373_9BACT</name>
<dbReference type="GO" id="GO:0000160">
    <property type="term" value="P:phosphorelay signal transduction system"/>
    <property type="evidence" value="ECO:0007669"/>
    <property type="project" value="InterPro"/>
</dbReference>
<dbReference type="SMART" id="SM00448">
    <property type="entry name" value="REC"/>
    <property type="match status" value="1"/>
</dbReference>
<reference evidence="5" key="1">
    <citation type="submission" date="2019-02" db="EMBL/GenBank/DDBJ databases">
        <title>Deep-cultivation of Planctomycetes and their phenomic and genomic characterization uncovers novel biology.</title>
        <authorList>
            <person name="Wiegand S."/>
            <person name="Jogler M."/>
            <person name="Boedeker C."/>
            <person name="Pinto D."/>
            <person name="Vollmers J."/>
            <person name="Rivas-Marin E."/>
            <person name="Kohn T."/>
            <person name="Peeters S.H."/>
            <person name="Heuer A."/>
            <person name="Rast P."/>
            <person name="Oberbeckmann S."/>
            <person name="Bunk B."/>
            <person name="Jeske O."/>
            <person name="Meyerdierks A."/>
            <person name="Storesund J.E."/>
            <person name="Kallscheuer N."/>
            <person name="Luecker S."/>
            <person name="Lage O.M."/>
            <person name="Pohl T."/>
            <person name="Merkel B.J."/>
            <person name="Hornburger P."/>
            <person name="Mueller R.-W."/>
            <person name="Bruemmer F."/>
            <person name="Labrenz M."/>
            <person name="Spormann A.M."/>
            <person name="Op den Camp H."/>
            <person name="Overmann J."/>
            <person name="Amann R."/>
            <person name="Jetten M.S.M."/>
            <person name="Mascher T."/>
            <person name="Medema M.H."/>
            <person name="Devos D.P."/>
            <person name="Kaster A.-K."/>
            <person name="Ovreas L."/>
            <person name="Rohde M."/>
            <person name="Galperin M.Y."/>
            <person name="Jogler C."/>
        </authorList>
    </citation>
    <scope>NUCLEOTIDE SEQUENCE [LARGE SCALE GENOMIC DNA]</scope>
    <source>
        <strain evidence="5">Pan97</strain>
    </source>
</reference>
<dbReference type="Gene3D" id="3.40.50.2300">
    <property type="match status" value="1"/>
</dbReference>
<keyword evidence="5" id="KW-1185">Reference proteome</keyword>
<dbReference type="Proteomes" id="UP000318626">
    <property type="component" value="Chromosome"/>
</dbReference>
<sequence>MSQAIVCFVEDSDLDYEVGTMAIRLAHPEAEIVRAKCCTEGRRIIEEFVPQLIFLDLNLTRCKGFELLTHLAESYPERLRQVVVLTTSSSPNDREMALKLGASDFYTKSPDPDQYLLTVRQIASKLLS</sequence>
<dbReference type="PANTHER" id="PTHR44591:SF3">
    <property type="entry name" value="RESPONSE REGULATORY DOMAIN-CONTAINING PROTEIN"/>
    <property type="match status" value="1"/>
</dbReference>
<dbReference type="PROSITE" id="PS50110">
    <property type="entry name" value="RESPONSE_REGULATORY"/>
    <property type="match status" value="1"/>
</dbReference>
<dbReference type="InterPro" id="IPR011006">
    <property type="entry name" value="CheY-like_superfamily"/>
</dbReference>
<protein>
    <submittedName>
        <fullName evidence="4">Transcriptional regulatory protein DegU</fullName>
    </submittedName>
</protein>
<keyword evidence="1 2" id="KW-0597">Phosphoprotein</keyword>
<dbReference type="PANTHER" id="PTHR44591">
    <property type="entry name" value="STRESS RESPONSE REGULATOR PROTEIN 1"/>
    <property type="match status" value="1"/>
</dbReference>